<keyword evidence="2" id="KW-1185">Reference proteome</keyword>
<gene>
    <name evidence="1" type="ORF">KIH16_13930</name>
</gene>
<proteinExistence type="predicted"/>
<organism evidence="1 2">
    <name type="scientific">Aminirod propionatiphilus</name>
    <dbReference type="NCBI Taxonomy" id="3415223"/>
    <lineage>
        <taxon>Bacteria</taxon>
        <taxon>Thermotogati</taxon>
        <taxon>Synergistota</taxon>
        <taxon>Synergistia</taxon>
        <taxon>Synergistales</taxon>
        <taxon>Aminiphilaceae</taxon>
        <taxon>Aminirod</taxon>
    </lineage>
</organism>
<protein>
    <submittedName>
        <fullName evidence="1">CrcB family protein</fullName>
    </submittedName>
</protein>
<reference evidence="1" key="1">
    <citation type="submission" date="2021-05" db="EMBL/GenBank/DDBJ databases">
        <title>An isolated secondary fermenter in methanogenic hydrocarbon-degrading communities.</title>
        <authorList>
            <person name="Liu Y.-F."/>
            <person name="Liu Z.-l."/>
        </authorList>
    </citation>
    <scope>NUCLEOTIDE SEQUENCE</scope>
    <source>
        <strain evidence="1">L-13</strain>
    </source>
</reference>
<evidence type="ECO:0000313" key="1">
    <source>
        <dbReference type="EMBL" id="QVL36204.1"/>
    </source>
</evidence>
<sequence>MVLSKLVGLSLAGALGTLVRYGLAGAVQRFGGAAFPWGTFAVNVTGCFLAGLLWGLCESRWTVTGDMRAVLFVGFMGAFTTFSSVMLETGELLRSSQWLYAVANMTLEIGLGLLSLLMGTKLAWAL</sequence>
<accession>A0ACD1DVX6</accession>
<dbReference type="Proteomes" id="UP000682204">
    <property type="component" value="Chromosome"/>
</dbReference>
<name>A0ACD1DVX6_9BACT</name>
<evidence type="ECO:0000313" key="2">
    <source>
        <dbReference type="Proteomes" id="UP000682204"/>
    </source>
</evidence>
<dbReference type="EMBL" id="CP074691">
    <property type="protein sequence ID" value="QVL36204.1"/>
    <property type="molecule type" value="Genomic_DNA"/>
</dbReference>